<sequence length="336" mass="37185">MSRSPTDRKRRRSPAVRRRRSVSVESSGREQRRRRAQDDDDSHGHSTDSRRTDRHRSSVRTTRRRSRTEGSATLAKRALSSPPSSDGHGAEAGRQAHRRHASSSAKMPALAESPSEHREQRQRKDRIGQVPAKTPVSAAAAATTTPSSSSKVTKAADPAPASPPEAYPPEASPKAPAADDAVDFGLSGKLAAEANTVNGVVLKYAEPPEARKPRHRWRIYVFKDAKDIDMHHIDSASAYLFGRDRKASINNPTNACADDVADIPIDHPSCSSQHAVLQYRQTDPKTTRPYIIDLNSTNGTFLNGDKLPIQRYVELRSEDVIRFGFSTREYVVLREK</sequence>
<dbReference type="EMBL" id="JANBOH010000047">
    <property type="protein sequence ID" value="KAJ1646841.1"/>
    <property type="molecule type" value="Genomic_DNA"/>
</dbReference>
<dbReference type="Proteomes" id="UP001145021">
    <property type="component" value="Unassembled WGS sequence"/>
</dbReference>
<dbReference type="InterPro" id="IPR000253">
    <property type="entry name" value="FHA_dom"/>
</dbReference>
<feature type="compositionally biased region" description="Basic residues" evidence="1">
    <location>
        <begin position="52"/>
        <end position="66"/>
    </location>
</feature>
<evidence type="ECO:0000313" key="3">
    <source>
        <dbReference type="EMBL" id="KAJ1646841.1"/>
    </source>
</evidence>
<feature type="compositionally biased region" description="Low complexity" evidence="1">
    <location>
        <begin position="130"/>
        <end position="159"/>
    </location>
</feature>
<evidence type="ECO:0000256" key="1">
    <source>
        <dbReference type="SAM" id="MobiDB-lite"/>
    </source>
</evidence>
<dbReference type="PROSITE" id="PS50006">
    <property type="entry name" value="FHA_DOMAIN"/>
    <property type="match status" value="1"/>
</dbReference>
<comment type="caution">
    <text evidence="3">The sequence shown here is derived from an EMBL/GenBank/DDBJ whole genome shotgun (WGS) entry which is preliminary data.</text>
</comment>
<proteinExistence type="predicted"/>
<organism evidence="3 4">
    <name type="scientific">Coemansia asiatica</name>
    <dbReference type="NCBI Taxonomy" id="1052880"/>
    <lineage>
        <taxon>Eukaryota</taxon>
        <taxon>Fungi</taxon>
        <taxon>Fungi incertae sedis</taxon>
        <taxon>Zoopagomycota</taxon>
        <taxon>Kickxellomycotina</taxon>
        <taxon>Kickxellomycetes</taxon>
        <taxon>Kickxellales</taxon>
        <taxon>Kickxellaceae</taxon>
        <taxon>Coemansia</taxon>
    </lineage>
</organism>
<keyword evidence="4" id="KW-1185">Reference proteome</keyword>
<dbReference type="InterPro" id="IPR050923">
    <property type="entry name" value="Cell_Proc_Reg/RNA_Proc"/>
</dbReference>
<dbReference type="InterPro" id="IPR008984">
    <property type="entry name" value="SMAD_FHA_dom_sf"/>
</dbReference>
<dbReference type="AlphaFoldDB" id="A0A9W8CKC8"/>
<dbReference type="Gene3D" id="2.60.200.20">
    <property type="match status" value="1"/>
</dbReference>
<dbReference type="SMART" id="SM00240">
    <property type="entry name" value="FHA"/>
    <property type="match status" value="1"/>
</dbReference>
<dbReference type="SUPFAM" id="SSF49879">
    <property type="entry name" value="SMAD/FHA domain"/>
    <property type="match status" value="1"/>
</dbReference>
<feature type="compositionally biased region" description="Pro residues" evidence="1">
    <location>
        <begin position="160"/>
        <end position="171"/>
    </location>
</feature>
<feature type="compositionally biased region" description="Basic and acidic residues" evidence="1">
    <location>
        <begin position="42"/>
        <end position="51"/>
    </location>
</feature>
<reference evidence="3" key="1">
    <citation type="submission" date="2022-07" db="EMBL/GenBank/DDBJ databases">
        <title>Phylogenomic reconstructions and comparative analyses of Kickxellomycotina fungi.</title>
        <authorList>
            <person name="Reynolds N.K."/>
            <person name="Stajich J.E."/>
            <person name="Barry K."/>
            <person name="Grigoriev I.V."/>
            <person name="Crous P."/>
            <person name="Smith M.E."/>
        </authorList>
    </citation>
    <scope>NUCLEOTIDE SEQUENCE</scope>
    <source>
        <strain evidence="3">NBRC 105413</strain>
    </source>
</reference>
<dbReference type="Pfam" id="PF00498">
    <property type="entry name" value="FHA"/>
    <property type="match status" value="1"/>
</dbReference>
<accession>A0A9W8CKC8</accession>
<feature type="compositionally biased region" description="Basic residues" evidence="1">
    <location>
        <begin position="8"/>
        <end position="21"/>
    </location>
</feature>
<dbReference type="PANTHER" id="PTHR23308">
    <property type="entry name" value="NUCLEAR INHIBITOR OF PROTEIN PHOSPHATASE-1"/>
    <property type="match status" value="1"/>
</dbReference>
<name>A0A9W8CKC8_9FUNG</name>
<feature type="domain" description="FHA" evidence="2">
    <location>
        <begin position="239"/>
        <end position="307"/>
    </location>
</feature>
<evidence type="ECO:0000259" key="2">
    <source>
        <dbReference type="PROSITE" id="PS50006"/>
    </source>
</evidence>
<protein>
    <recommendedName>
        <fullName evidence="2">FHA domain-containing protein</fullName>
    </recommendedName>
</protein>
<evidence type="ECO:0000313" key="4">
    <source>
        <dbReference type="Proteomes" id="UP001145021"/>
    </source>
</evidence>
<feature type="region of interest" description="Disordered" evidence="1">
    <location>
        <begin position="1"/>
        <end position="180"/>
    </location>
</feature>
<gene>
    <name evidence="3" type="ORF">LPJ64_001725</name>
</gene>